<evidence type="ECO:0000259" key="2">
    <source>
        <dbReference type="Pfam" id="PF18803"/>
    </source>
</evidence>
<evidence type="ECO:0000256" key="1">
    <source>
        <dbReference type="SAM" id="MobiDB-lite"/>
    </source>
</evidence>
<dbReference type="PANTHER" id="PTHR33096:SF1">
    <property type="entry name" value="CXC1-LIKE CYSTEINE CLUSTER ASSOCIATED WITH KDZ TRANSPOSASES DOMAIN-CONTAINING PROTEIN"/>
    <property type="match status" value="1"/>
</dbReference>
<feature type="compositionally biased region" description="Acidic residues" evidence="1">
    <location>
        <begin position="51"/>
        <end position="62"/>
    </location>
</feature>
<dbReference type="InterPro" id="IPR041457">
    <property type="entry name" value="CxC2_KDZ-assoc"/>
</dbReference>
<reference evidence="3" key="2">
    <citation type="submission" date="2023-02" db="EMBL/GenBank/DDBJ databases">
        <authorList>
            <consortium name="DOE Joint Genome Institute"/>
            <person name="Mondo S.J."/>
            <person name="Chang Y."/>
            <person name="Wang Y."/>
            <person name="Ahrendt S."/>
            <person name="Andreopoulos W."/>
            <person name="Barry K."/>
            <person name="Beard J."/>
            <person name="Benny G.L."/>
            <person name="Blankenship S."/>
            <person name="Bonito G."/>
            <person name="Cuomo C."/>
            <person name="Desiro A."/>
            <person name="Gervers K.A."/>
            <person name="Hundley H."/>
            <person name="Kuo A."/>
            <person name="LaButti K."/>
            <person name="Lang B.F."/>
            <person name="Lipzen A."/>
            <person name="O'Donnell K."/>
            <person name="Pangilinan J."/>
            <person name="Reynolds N."/>
            <person name="Sandor L."/>
            <person name="Smith M.W."/>
            <person name="Tsang A."/>
            <person name="Grigoriev I.V."/>
            <person name="Stajich J.E."/>
            <person name="Spatafora J.W."/>
        </authorList>
    </citation>
    <scope>NUCLEOTIDE SEQUENCE</scope>
    <source>
        <strain evidence="3">RSA 2281</strain>
    </source>
</reference>
<keyword evidence="4" id="KW-1185">Reference proteome</keyword>
<dbReference type="Proteomes" id="UP001209540">
    <property type="component" value="Unassembled WGS sequence"/>
</dbReference>
<name>A0AAD5K0Y5_9FUNG</name>
<dbReference type="AlphaFoldDB" id="A0AAD5K0Y5"/>
<dbReference type="Pfam" id="PF18803">
    <property type="entry name" value="CxC2"/>
    <property type="match status" value="1"/>
</dbReference>
<organism evidence="3 4">
    <name type="scientific">Phascolomyces articulosus</name>
    <dbReference type="NCBI Taxonomy" id="60185"/>
    <lineage>
        <taxon>Eukaryota</taxon>
        <taxon>Fungi</taxon>
        <taxon>Fungi incertae sedis</taxon>
        <taxon>Mucoromycota</taxon>
        <taxon>Mucoromycotina</taxon>
        <taxon>Mucoromycetes</taxon>
        <taxon>Mucorales</taxon>
        <taxon>Lichtheimiaceae</taxon>
        <taxon>Phascolomyces</taxon>
    </lineage>
</organism>
<feature type="domain" description="CxC2-like cysteine cluster KDZ transposase-associated" evidence="2">
    <location>
        <begin position="130"/>
        <end position="203"/>
    </location>
</feature>
<comment type="caution">
    <text evidence="3">The sequence shown here is derived from an EMBL/GenBank/DDBJ whole genome shotgun (WGS) entry which is preliminary data.</text>
</comment>
<evidence type="ECO:0000313" key="3">
    <source>
        <dbReference type="EMBL" id="KAI9264122.1"/>
    </source>
</evidence>
<dbReference type="PANTHER" id="PTHR33096">
    <property type="entry name" value="CXC2 DOMAIN-CONTAINING PROTEIN"/>
    <property type="match status" value="1"/>
</dbReference>
<feature type="region of interest" description="Disordered" evidence="1">
    <location>
        <begin position="47"/>
        <end position="74"/>
    </location>
</feature>
<proteinExistence type="predicted"/>
<sequence length="295" mass="34177">MSRRNLSVSSTKATKRTRHYTPNEDDIELLTDPYLLSDSIRNDLLRNTQNDNEDFGSIEENDPGNNSTKNADESPFGVFSLNDESIQKAKSTRQERLGKLDKAWADGFDKMIEEYMKNLGRHGIPRYSETHLFDDSCNCVTKRAKHVLCVYLTGIKMIKVDFCNCRKDLLTLIRHHLFPASPTLPATTFHFTYLEFFALLQTEVYEAYTSDWIGVISESDPKVRIQILDTIRISDRITDVYSIKKAYITEEHLYQFINCCHYTDITDRIGTISESDSSIRIRIKRKIGVRTYENQ</sequence>
<accession>A0AAD5K0Y5</accession>
<feature type="region of interest" description="Disordered" evidence="1">
    <location>
        <begin position="1"/>
        <end position="20"/>
    </location>
</feature>
<feature type="compositionally biased region" description="Polar residues" evidence="1">
    <location>
        <begin position="1"/>
        <end position="12"/>
    </location>
</feature>
<dbReference type="EMBL" id="JAIXMP010000012">
    <property type="protein sequence ID" value="KAI9264122.1"/>
    <property type="molecule type" value="Genomic_DNA"/>
</dbReference>
<evidence type="ECO:0000313" key="4">
    <source>
        <dbReference type="Proteomes" id="UP001209540"/>
    </source>
</evidence>
<protein>
    <recommendedName>
        <fullName evidence="2">CxC2-like cysteine cluster KDZ transposase-associated domain-containing protein</fullName>
    </recommendedName>
</protein>
<gene>
    <name evidence="3" type="ORF">BDA99DRAFT_536851</name>
</gene>
<reference evidence="3" key="1">
    <citation type="journal article" date="2022" name="IScience">
        <title>Evolution of zygomycete secretomes and the origins of terrestrial fungal ecologies.</title>
        <authorList>
            <person name="Chang Y."/>
            <person name="Wang Y."/>
            <person name="Mondo S."/>
            <person name="Ahrendt S."/>
            <person name="Andreopoulos W."/>
            <person name="Barry K."/>
            <person name="Beard J."/>
            <person name="Benny G.L."/>
            <person name="Blankenship S."/>
            <person name="Bonito G."/>
            <person name="Cuomo C."/>
            <person name="Desiro A."/>
            <person name="Gervers K.A."/>
            <person name="Hundley H."/>
            <person name="Kuo A."/>
            <person name="LaButti K."/>
            <person name="Lang B.F."/>
            <person name="Lipzen A."/>
            <person name="O'Donnell K."/>
            <person name="Pangilinan J."/>
            <person name="Reynolds N."/>
            <person name="Sandor L."/>
            <person name="Smith M.E."/>
            <person name="Tsang A."/>
            <person name="Grigoriev I.V."/>
            <person name="Stajich J.E."/>
            <person name="Spatafora J.W."/>
        </authorList>
    </citation>
    <scope>NUCLEOTIDE SEQUENCE</scope>
    <source>
        <strain evidence="3">RSA 2281</strain>
    </source>
</reference>